<feature type="region of interest" description="Disordered" evidence="2">
    <location>
        <begin position="208"/>
        <end position="232"/>
    </location>
</feature>
<keyword evidence="3" id="KW-1185">Reference proteome</keyword>
<dbReference type="WBParaSite" id="scf7180000420275.g5028">
    <property type="protein sequence ID" value="scf7180000420275.g5028"/>
    <property type="gene ID" value="scf7180000420275.g5028"/>
</dbReference>
<evidence type="ECO:0000256" key="1">
    <source>
        <dbReference type="SAM" id="Coils"/>
    </source>
</evidence>
<organism evidence="3 4">
    <name type="scientific">Meloidogyne floridensis</name>
    <dbReference type="NCBI Taxonomy" id="298350"/>
    <lineage>
        <taxon>Eukaryota</taxon>
        <taxon>Metazoa</taxon>
        <taxon>Ecdysozoa</taxon>
        <taxon>Nematoda</taxon>
        <taxon>Chromadorea</taxon>
        <taxon>Rhabditida</taxon>
        <taxon>Tylenchina</taxon>
        <taxon>Tylenchomorpha</taxon>
        <taxon>Tylenchoidea</taxon>
        <taxon>Meloidogynidae</taxon>
        <taxon>Meloidogyninae</taxon>
        <taxon>Meloidogyne</taxon>
    </lineage>
</organism>
<name>A0A915NMX3_9BILA</name>
<evidence type="ECO:0000256" key="2">
    <source>
        <dbReference type="SAM" id="MobiDB-lite"/>
    </source>
</evidence>
<reference evidence="4" key="1">
    <citation type="submission" date="2022-11" db="UniProtKB">
        <authorList>
            <consortium name="WormBaseParasite"/>
        </authorList>
    </citation>
    <scope>IDENTIFICATION</scope>
</reference>
<dbReference type="Proteomes" id="UP000887560">
    <property type="component" value="Unplaced"/>
</dbReference>
<feature type="compositionally biased region" description="Basic and acidic residues" evidence="2">
    <location>
        <begin position="222"/>
        <end position="232"/>
    </location>
</feature>
<protein>
    <submittedName>
        <fullName evidence="4">Uncharacterized protein</fullName>
    </submittedName>
</protein>
<dbReference type="AlphaFoldDB" id="A0A915NMX3"/>
<feature type="coiled-coil region" evidence="1">
    <location>
        <begin position="87"/>
        <end position="142"/>
    </location>
</feature>
<evidence type="ECO:0000313" key="4">
    <source>
        <dbReference type="WBParaSite" id="scf7180000420275.g5028"/>
    </source>
</evidence>
<sequence>MFTLARKFPNSSNNEINLDFNFMENITIRPPNFKRFIAIGDGENFLELWKHAIIKPEIIVGYNEAKIMPVKIREIEKETFLANLQLNIEYLQKWEKLENELKKYKIETEKLIKNKVISNNEKESAKTKLEWSNKELENIEEIIFGIRENLTKIPNEKLKENYDRSKLISIKNLLENNNIAAINVNNLEQPLNSERIIHMENSEEEQFYDSKDYFVNSDSPETDEKEKEGTGKDVRFSIPLICSST</sequence>
<evidence type="ECO:0000313" key="3">
    <source>
        <dbReference type="Proteomes" id="UP000887560"/>
    </source>
</evidence>
<proteinExistence type="predicted"/>
<keyword evidence="1" id="KW-0175">Coiled coil</keyword>
<accession>A0A915NMX3</accession>